<dbReference type="OrthoDB" id="2015280at2759"/>
<name>A0A081CFN2_PSEA2</name>
<keyword evidence="1" id="KW-0449">Lipoprotein</keyword>
<keyword evidence="2" id="KW-1185">Reference proteome</keyword>
<dbReference type="Pfam" id="PF03283">
    <property type="entry name" value="PAE"/>
    <property type="match status" value="1"/>
</dbReference>
<dbReference type="EMBL" id="DF830076">
    <property type="protein sequence ID" value="GAK65478.1"/>
    <property type="molecule type" value="Genomic_DNA"/>
</dbReference>
<evidence type="ECO:0000313" key="1">
    <source>
        <dbReference type="EMBL" id="GAK65478.1"/>
    </source>
</evidence>
<dbReference type="AlphaFoldDB" id="A0A081CFN2"/>
<dbReference type="Proteomes" id="UP000053758">
    <property type="component" value="Unassembled WGS sequence"/>
</dbReference>
<dbReference type="ESTHER" id="9basi-a0a081cfn2">
    <property type="family name" value="Pectinacetylesterase-Notum"/>
</dbReference>
<protein>
    <submittedName>
        <fullName evidence="1">Lipoprotein</fullName>
    </submittedName>
</protein>
<evidence type="ECO:0000313" key="2">
    <source>
        <dbReference type="Proteomes" id="UP000053758"/>
    </source>
</evidence>
<dbReference type="PANTHER" id="PTHR21562">
    <property type="entry name" value="NOTUM-RELATED"/>
    <property type="match status" value="1"/>
</dbReference>
<dbReference type="GO" id="GO:0016787">
    <property type="term" value="F:hydrolase activity"/>
    <property type="evidence" value="ECO:0007669"/>
    <property type="project" value="InterPro"/>
</dbReference>
<dbReference type="HOGENOM" id="CLU_051819_0_0_1"/>
<gene>
    <name evidence="1" type="ORF">PAN0_009d3695</name>
</gene>
<dbReference type="InterPro" id="IPR004963">
    <property type="entry name" value="PAE/NOTUM"/>
</dbReference>
<dbReference type="GeneID" id="26304636"/>
<reference evidence="2" key="1">
    <citation type="journal article" date="2014" name="Genome Announc.">
        <title>Draft Genome Sequence of the Yeast Pseudozyma antarctica Type Strain JCM10317, a Producer of the Glycolipid Biosurfactants, Mannosylerythritol Lipids.</title>
        <authorList>
            <person name="Saika A."/>
            <person name="Koike H."/>
            <person name="Hori T."/>
            <person name="Fukuoka T."/>
            <person name="Sato S."/>
            <person name="Habe H."/>
            <person name="Kitamoto D."/>
            <person name="Morita T."/>
        </authorList>
    </citation>
    <scope>NUCLEOTIDE SEQUENCE [LARGE SCALE GENOMIC DNA]</scope>
    <source>
        <strain evidence="2">JCM 10317</strain>
    </source>
</reference>
<organism evidence="1 2">
    <name type="scientific">Pseudozyma antarctica</name>
    <name type="common">Yeast</name>
    <name type="synonym">Candida antarctica</name>
    <dbReference type="NCBI Taxonomy" id="84753"/>
    <lineage>
        <taxon>Eukaryota</taxon>
        <taxon>Fungi</taxon>
        <taxon>Dikarya</taxon>
        <taxon>Basidiomycota</taxon>
        <taxon>Ustilaginomycotina</taxon>
        <taxon>Ustilaginomycetes</taxon>
        <taxon>Ustilaginales</taxon>
        <taxon>Ustilaginaceae</taxon>
        <taxon>Moesziomyces</taxon>
    </lineage>
</organism>
<dbReference type="PANTHER" id="PTHR21562:SF83">
    <property type="entry name" value="PECTIN ACETYLESTERASE 4"/>
    <property type="match status" value="1"/>
</dbReference>
<dbReference type="RefSeq" id="XP_014656141.1">
    <property type="nucleotide sequence ID" value="XM_014800655.1"/>
</dbReference>
<sequence>MRASLTASFALLAGAMLATASPLAWSRSTFVPPAYDTWIWSDQGGNVCADGSQTGFAYNMHANANELLIYFDGGGACWDTQSCFVTPMAMNLQGYNNATFQANTRQSLENQLLLTSRDPARNNPWSAAHYVFVPYCTADVHAGNNVVTYPGAPAPINHHGSVNFQNILSVVAGAVPSVSNVWVTGTSAGCYGATLNYNLAKKAWPWAKTHLIADSCATTPGYLNTRPSWKINQPSGRDCPKCQVGEFNTFLPGLSQANPGSRFGSLSFASDTVLPTFMGVTGDEFSTIITKYFANITSTPTNQAKDFMTPGSGHGVLYVPNPASGPGTTMQSWLASMKNLRSAFKSY</sequence>
<proteinExistence type="predicted"/>
<accession>A0A081CFN2</accession>